<reference evidence="13 14" key="1">
    <citation type="submission" date="2019-05" db="EMBL/GenBank/DDBJ databases">
        <title>Another draft genome of Portunus trituberculatus and its Hox gene families provides insights of decapod evolution.</title>
        <authorList>
            <person name="Jeong J.-H."/>
            <person name="Song I."/>
            <person name="Kim S."/>
            <person name="Choi T."/>
            <person name="Kim D."/>
            <person name="Ryu S."/>
            <person name="Kim W."/>
        </authorList>
    </citation>
    <scope>NUCLEOTIDE SEQUENCE [LARGE SCALE GENOMIC DNA]</scope>
    <source>
        <tissue evidence="13">Muscle</tissue>
    </source>
</reference>
<comment type="subunit">
    <text evidence="11">Interacts with BRI3BP. Interacts with MGAT1 and IFITM3.</text>
</comment>
<feature type="transmembrane region" description="Helical" evidence="12">
    <location>
        <begin position="143"/>
        <end position="165"/>
    </location>
</feature>
<dbReference type="GO" id="GO:0005765">
    <property type="term" value="C:lysosomal membrane"/>
    <property type="evidence" value="ECO:0007669"/>
    <property type="project" value="UniProtKB-SubCell"/>
</dbReference>
<dbReference type="PANTHER" id="PTHR13551">
    <property type="entry name" value="BRAIN PROTEIN I3"/>
    <property type="match status" value="1"/>
</dbReference>
<evidence type="ECO:0000256" key="9">
    <source>
        <dbReference type="ARBA" id="ARBA00035284"/>
    </source>
</evidence>
<evidence type="ECO:0000313" key="14">
    <source>
        <dbReference type="Proteomes" id="UP000324222"/>
    </source>
</evidence>
<evidence type="ECO:0000256" key="4">
    <source>
        <dbReference type="ARBA" id="ARBA00022490"/>
    </source>
</evidence>
<comment type="similarity">
    <text evidence="3">Belongs to the BRI3 family.</text>
</comment>
<protein>
    <recommendedName>
        <fullName evidence="9">Membrane protein BRI3</fullName>
    </recommendedName>
    <alternativeName>
        <fullName evidence="10">Brain protein I3</fullName>
    </alternativeName>
</protein>
<dbReference type="InterPro" id="IPR019317">
    <property type="entry name" value="BRI3"/>
</dbReference>
<keyword evidence="14" id="KW-1185">Reference proteome</keyword>
<evidence type="ECO:0000256" key="3">
    <source>
        <dbReference type="ARBA" id="ARBA00008090"/>
    </source>
</evidence>
<proteinExistence type="inferred from homology"/>
<evidence type="ECO:0000256" key="7">
    <source>
        <dbReference type="ARBA" id="ARBA00023136"/>
    </source>
</evidence>
<name>A0A5B7CFV2_PORTR</name>
<evidence type="ECO:0000256" key="1">
    <source>
        <dbReference type="ARBA" id="ARBA00004155"/>
    </source>
</evidence>
<dbReference type="OrthoDB" id="2564984at2759"/>
<evidence type="ECO:0000256" key="10">
    <source>
        <dbReference type="ARBA" id="ARBA00035449"/>
    </source>
</evidence>
<sequence length="181" mass="20227">MDVPSVVKQILDCIHRHRHHCSVLSPLRFFLLVLSTSINVPRHSIPRHGGRTPSIHVFPFFMLTLKCYAIPPATPTQPPPYKQKADGEEVPPVGFDVPQEGTEHIAGAALVPPQPVATHVVVVQQQGSCPICKMGYVREEFTLCGMFMAIMFFPLGLICCLLMRVRRCSHCRAIDRKTGYN</sequence>
<evidence type="ECO:0000256" key="8">
    <source>
        <dbReference type="ARBA" id="ARBA00023228"/>
    </source>
</evidence>
<dbReference type="GO" id="GO:0048471">
    <property type="term" value="C:perinuclear region of cytoplasm"/>
    <property type="evidence" value="ECO:0007669"/>
    <property type="project" value="UniProtKB-SubCell"/>
</dbReference>
<keyword evidence="7 12" id="KW-0472">Membrane</keyword>
<dbReference type="Proteomes" id="UP000324222">
    <property type="component" value="Unassembled WGS sequence"/>
</dbReference>
<organism evidence="13 14">
    <name type="scientific">Portunus trituberculatus</name>
    <name type="common">Swimming crab</name>
    <name type="synonym">Neptunus trituberculatus</name>
    <dbReference type="NCBI Taxonomy" id="210409"/>
    <lineage>
        <taxon>Eukaryota</taxon>
        <taxon>Metazoa</taxon>
        <taxon>Ecdysozoa</taxon>
        <taxon>Arthropoda</taxon>
        <taxon>Crustacea</taxon>
        <taxon>Multicrustacea</taxon>
        <taxon>Malacostraca</taxon>
        <taxon>Eumalacostraca</taxon>
        <taxon>Eucarida</taxon>
        <taxon>Decapoda</taxon>
        <taxon>Pleocyemata</taxon>
        <taxon>Brachyura</taxon>
        <taxon>Eubrachyura</taxon>
        <taxon>Portunoidea</taxon>
        <taxon>Portunidae</taxon>
        <taxon>Portuninae</taxon>
        <taxon>Portunus</taxon>
    </lineage>
</organism>
<gene>
    <name evidence="13" type="primary">BRI3_2</name>
    <name evidence="13" type="ORF">E2C01_000742</name>
</gene>
<comment type="caution">
    <text evidence="13">The sequence shown here is derived from an EMBL/GenBank/DDBJ whole genome shotgun (WGS) entry which is preliminary data.</text>
</comment>
<evidence type="ECO:0000256" key="12">
    <source>
        <dbReference type="SAM" id="Phobius"/>
    </source>
</evidence>
<keyword evidence="8" id="KW-0458">Lysosome</keyword>
<evidence type="ECO:0000256" key="6">
    <source>
        <dbReference type="ARBA" id="ARBA00022989"/>
    </source>
</evidence>
<evidence type="ECO:0000256" key="5">
    <source>
        <dbReference type="ARBA" id="ARBA00022692"/>
    </source>
</evidence>
<comment type="subcellular location">
    <subcellularLocation>
        <location evidence="2">Cytoplasm</location>
        <location evidence="2">Perinuclear region</location>
    </subcellularLocation>
    <subcellularLocation>
        <location evidence="1">Lysosome membrane</location>
        <topology evidence="1">Multi-pass membrane protein</topology>
    </subcellularLocation>
</comment>
<keyword evidence="4" id="KW-0963">Cytoplasm</keyword>
<accession>A0A5B7CFV2</accession>
<dbReference type="Pfam" id="PF10164">
    <property type="entry name" value="BRI3"/>
    <property type="match status" value="1"/>
</dbReference>
<dbReference type="EMBL" id="VSRR010000019">
    <property type="protein sequence ID" value="MPC08165.1"/>
    <property type="molecule type" value="Genomic_DNA"/>
</dbReference>
<evidence type="ECO:0000256" key="2">
    <source>
        <dbReference type="ARBA" id="ARBA00004556"/>
    </source>
</evidence>
<evidence type="ECO:0000313" key="13">
    <source>
        <dbReference type="EMBL" id="MPC08165.1"/>
    </source>
</evidence>
<evidence type="ECO:0000256" key="11">
    <source>
        <dbReference type="ARBA" id="ARBA00046593"/>
    </source>
</evidence>
<dbReference type="PANTHER" id="PTHR13551:SF1">
    <property type="entry name" value="MEMBRANE PROTEIN BRI3"/>
    <property type="match status" value="1"/>
</dbReference>
<keyword evidence="6 12" id="KW-1133">Transmembrane helix</keyword>
<keyword evidence="5 12" id="KW-0812">Transmembrane</keyword>
<dbReference type="AlphaFoldDB" id="A0A5B7CFV2"/>